<dbReference type="PRINTS" id="PR02049">
    <property type="entry name" value="PROTEINF36A"/>
</dbReference>
<dbReference type="PANTHER" id="PTHR31586:SF1">
    <property type="entry name" value="CYTOCHROME C OXIDASE ASSEMBLY PROTEIN COX20, MITOCHONDRIAL"/>
    <property type="match status" value="1"/>
</dbReference>
<gene>
    <name evidence="11" type="ORF">BN869_000002663_1</name>
    <name evidence="12" type="ORF">IM811_007752</name>
</gene>
<name>A0A0B7JNP1_BIOOC</name>
<evidence type="ECO:0000256" key="2">
    <source>
        <dbReference type="ARBA" id="ARBA00009575"/>
    </source>
</evidence>
<reference evidence="11" key="1">
    <citation type="submission" date="2015-01" db="EMBL/GenBank/DDBJ databases">
        <authorList>
            <person name="Durling Mikael"/>
        </authorList>
    </citation>
    <scope>NUCLEOTIDE SEQUENCE</scope>
</reference>
<keyword evidence="4" id="KW-0812">Transmembrane</keyword>
<comment type="similarity">
    <text evidence="2 9">Belongs to the COX20 family.</text>
</comment>
<sequence>MASDSGNGNGNGLPPPGPNQKTLNVWSKPIDETKSGDDERPTISNAVAMIKPDDFKNVASTPCARNALLTGIAGGFGLGGVRFVFSGKIGKAANWAVGTFVLASMGQYEYCQYLRRCEKRDMKRNIEIINESKREKAKKLVEEKKEKVKAEQEKLKESSKSWWPSKWW</sequence>
<keyword evidence="7 9" id="KW-0496">Mitochondrion</keyword>
<feature type="region of interest" description="Disordered" evidence="10">
    <location>
        <begin position="1"/>
        <end position="41"/>
    </location>
</feature>
<keyword evidence="8 9" id="KW-0472">Membrane</keyword>
<organism evidence="11">
    <name type="scientific">Bionectria ochroleuca</name>
    <name type="common">Gliocladium roseum</name>
    <dbReference type="NCBI Taxonomy" id="29856"/>
    <lineage>
        <taxon>Eukaryota</taxon>
        <taxon>Fungi</taxon>
        <taxon>Dikarya</taxon>
        <taxon>Ascomycota</taxon>
        <taxon>Pezizomycotina</taxon>
        <taxon>Sordariomycetes</taxon>
        <taxon>Hypocreomycetidae</taxon>
        <taxon>Hypocreales</taxon>
        <taxon>Bionectriaceae</taxon>
        <taxon>Clonostachys</taxon>
    </lineage>
</organism>
<evidence type="ECO:0000256" key="3">
    <source>
        <dbReference type="ARBA" id="ARBA00017689"/>
    </source>
</evidence>
<evidence type="ECO:0000256" key="10">
    <source>
        <dbReference type="SAM" id="MobiDB-lite"/>
    </source>
</evidence>
<comment type="subcellular location">
    <subcellularLocation>
        <location evidence="1 9">Mitochondrion inner membrane</location>
    </subcellularLocation>
</comment>
<keyword evidence="6" id="KW-1133">Transmembrane helix</keyword>
<evidence type="ECO:0000256" key="9">
    <source>
        <dbReference type="PIRNR" id="PIRNR007871"/>
    </source>
</evidence>
<feature type="compositionally biased region" description="Basic and acidic residues" evidence="10">
    <location>
        <begin position="29"/>
        <end position="41"/>
    </location>
</feature>
<evidence type="ECO:0000313" key="11">
    <source>
        <dbReference type="EMBL" id="CEO46608.1"/>
    </source>
</evidence>
<proteinExistence type="inferred from homology"/>
<dbReference type="InterPro" id="IPR022533">
    <property type="entry name" value="Cox20"/>
</dbReference>
<evidence type="ECO:0000256" key="8">
    <source>
        <dbReference type="ARBA" id="ARBA00023136"/>
    </source>
</evidence>
<dbReference type="PIRSF" id="PIRSF007871">
    <property type="entry name" value="Cox20"/>
    <property type="match status" value="1"/>
</dbReference>
<dbReference type="Proteomes" id="UP000616885">
    <property type="component" value="Unassembled WGS sequence"/>
</dbReference>
<reference evidence="12" key="2">
    <citation type="submission" date="2020-10" db="EMBL/GenBank/DDBJ databases">
        <title>High-Quality Genome Resource of Clonostachys rosea strain S41 by Oxford Nanopore Long-Read Sequencing.</title>
        <authorList>
            <person name="Wang H."/>
        </authorList>
    </citation>
    <scope>NUCLEOTIDE SEQUENCE</scope>
    <source>
        <strain evidence="12">S41</strain>
    </source>
</reference>
<evidence type="ECO:0000256" key="6">
    <source>
        <dbReference type="ARBA" id="ARBA00022989"/>
    </source>
</evidence>
<dbReference type="EMBL" id="JADCTT010000002">
    <property type="protein sequence ID" value="KAF9756808.1"/>
    <property type="molecule type" value="Genomic_DNA"/>
</dbReference>
<dbReference type="EMBL" id="CDPU01000005">
    <property type="protein sequence ID" value="CEO46608.1"/>
    <property type="molecule type" value="Genomic_DNA"/>
</dbReference>
<evidence type="ECO:0000256" key="7">
    <source>
        <dbReference type="ARBA" id="ARBA00023128"/>
    </source>
</evidence>
<evidence type="ECO:0000256" key="1">
    <source>
        <dbReference type="ARBA" id="ARBA00004273"/>
    </source>
</evidence>
<dbReference type="PANTHER" id="PTHR31586">
    <property type="entry name" value="CYTOCHROME C OXIDASE PROTEIN 20"/>
    <property type="match status" value="1"/>
</dbReference>
<dbReference type="Pfam" id="PF12597">
    <property type="entry name" value="Cox20"/>
    <property type="match status" value="1"/>
</dbReference>
<dbReference type="GO" id="GO:0005743">
    <property type="term" value="C:mitochondrial inner membrane"/>
    <property type="evidence" value="ECO:0007669"/>
    <property type="project" value="UniProtKB-SubCell"/>
</dbReference>
<accession>A0A0B7JNP1</accession>
<feature type="region of interest" description="Disordered" evidence="10">
    <location>
        <begin position="135"/>
        <end position="168"/>
    </location>
</feature>
<evidence type="ECO:0000256" key="4">
    <source>
        <dbReference type="ARBA" id="ARBA00022692"/>
    </source>
</evidence>
<comment type="function">
    <text evidence="9">Involved in the assembly of the cytochrome c oxidase complex.</text>
</comment>
<evidence type="ECO:0000256" key="5">
    <source>
        <dbReference type="ARBA" id="ARBA00022792"/>
    </source>
</evidence>
<dbReference type="GO" id="GO:0033617">
    <property type="term" value="P:mitochondrial respiratory chain complex IV assembly"/>
    <property type="evidence" value="ECO:0007669"/>
    <property type="project" value="InterPro"/>
</dbReference>
<dbReference type="AlphaFoldDB" id="A0A0B7JNP1"/>
<feature type="compositionally biased region" description="Basic and acidic residues" evidence="10">
    <location>
        <begin position="135"/>
        <end position="159"/>
    </location>
</feature>
<protein>
    <recommendedName>
        <fullName evidence="3 9">Cytochrome c oxidase assembly protein COX20, mitochondrial</fullName>
    </recommendedName>
</protein>
<keyword evidence="5 9" id="KW-0999">Mitochondrion inner membrane</keyword>
<evidence type="ECO:0000313" key="12">
    <source>
        <dbReference type="EMBL" id="KAF9756808.1"/>
    </source>
</evidence>